<evidence type="ECO:0000313" key="2">
    <source>
        <dbReference type="Proteomes" id="UP000814140"/>
    </source>
</evidence>
<dbReference type="EMBL" id="MU277193">
    <property type="protein sequence ID" value="KAI0066321.1"/>
    <property type="molecule type" value="Genomic_DNA"/>
</dbReference>
<protein>
    <submittedName>
        <fullName evidence="1">Uncharacterized protein</fullName>
    </submittedName>
</protein>
<reference evidence="1" key="2">
    <citation type="journal article" date="2022" name="New Phytol.">
        <title>Evolutionary transition to the ectomycorrhizal habit in the genomes of a hyperdiverse lineage of mushroom-forming fungi.</title>
        <authorList>
            <person name="Looney B."/>
            <person name="Miyauchi S."/>
            <person name="Morin E."/>
            <person name="Drula E."/>
            <person name="Courty P.E."/>
            <person name="Kohler A."/>
            <person name="Kuo A."/>
            <person name="LaButti K."/>
            <person name="Pangilinan J."/>
            <person name="Lipzen A."/>
            <person name="Riley R."/>
            <person name="Andreopoulos W."/>
            <person name="He G."/>
            <person name="Johnson J."/>
            <person name="Nolan M."/>
            <person name="Tritt A."/>
            <person name="Barry K.W."/>
            <person name="Grigoriev I.V."/>
            <person name="Nagy L.G."/>
            <person name="Hibbett D."/>
            <person name="Henrissat B."/>
            <person name="Matheny P.B."/>
            <person name="Labbe J."/>
            <person name="Martin F.M."/>
        </authorList>
    </citation>
    <scope>NUCLEOTIDE SEQUENCE</scope>
    <source>
        <strain evidence="1">HHB10654</strain>
    </source>
</reference>
<comment type="caution">
    <text evidence="1">The sequence shown here is derived from an EMBL/GenBank/DDBJ whole genome shotgun (WGS) entry which is preliminary data.</text>
</comment>
<reference evidence="1" key="1">
    <citation type="submission" date="2021-03" db="EMBL/GenBank/DDBJ databases">
        <authorList>
            <consortium name="DOE Joint Genome Institute"/>
            <person name="Ahrendt S."/>
            <person name="Looney B.P."/>
            <person name="Miyauchi S."/>
            <person name="Morin E."/>
            <person name="Drula E."/>
            <person name="Courty P.E."/>
            <person name="Chicoki N."/>
            <person name="Fauchery L."/>
            <person name="Kohler A."/>
            <person name="Kuo A."/>
            <person name="Labutti K."/>
            <person name="Pangilinan J."/>
            <person name="Lipzen A."/>
            <person name="Riley R."/>
            <person name="Andreopoulos W."/>
            <person name="He G."/>
            <person name="Johnson J."/>
            <person name="Barry K.W."/>
            <person name="Grigoriev I.V."/>
            <person name="Nagy L."/>
            <person name="Hibbett D."/>
            <person name="Henrissat B."/>
            <person name="Matheny P.B."/>
            <person name="Labbe J."/>
            <person name="Martin F."/>
        </authorList>
    </citation>
    <scope>NUCLEOTIDE SEQUENCE</scope>
    <source>
        <strain evidence="1">HHB10654</strain>
    </source>
</reference>
<proteinExistence type="predicted"/>
<dbReference type="Proteomes" id="UP000814140">
    <property type="component" value="Unassembled WGS sequence"/>
</dbReference>
<evidence type="ECO:0000313" key="1">
    <source>
        <dbReference type="EMBL" id="KAI0066321.1"/>
    </source>
</evidence>
<gene>
    <name evidence="1" type="ORF">BV25DRAFT_1821239</name>
</gene>
<keyword evidence="2" id="KW-1185">Reference proteome</keyword>
<accession>A0ACB8TDB6</accession>
<organism evidence="1 2">
    <name type="scientific">Artomyces pyxidatus</name>
    <dbReference type="NCBI Taxonomy" id="48021"/>
    <lineage>
        <taxon>Eukaryota</taxon>
        <taxon>Fungi</taxon>
        <taxon>Dikarya</taxon>
        <taxon>Basidiomycota</taxon>
        <taxon>Agaricomycotina</taxon>
        <taxon>Agaricomycetes</taxon>
        <taxon>Russulales</taxon>
        <taxon>Auriscalpiaceae</taxon>
        <taxon>Artomyces</taxon>
    </lineage>
</organism>
<sequence>MTHRTSFRWREDARTYEVIARTAAVIRQAVEIGSIYVRCGQRRPFQRTSSRLQYRQGSGRDTVRQWRSVSTRQECIRQMTVDCTDAERLRTCALERQTVCHKSKPLCSILPRPSPALPTDLYRLPMSVLAADFSGVRSRPCLQQSGRPRRPTLTLEVGSSPIRGGRPSNPLAGLCSGTASQA</sequence>
<name>A0ACB8TDB6_9AGAM</name>